<evidence type="ECO:0000256" key="1">
    <source>
        <dbReference type="ARBA" id="ARBA00023015"/>
    </source>
</evidence>
<dbReference type="Pfam" id="PF12802">
    <property type="entry name" value="MarR_2"/>
    <property type="match status" value="1"/>
</dbReference>
<feature type="domain" description="HTH marR-type" evidence="5">
    <location>
        <begin position="32"/>
        <end position="166"/>
    </location>
</feature>
<dbReference type="RefSeq" id="WP_011796251.1">
    <property type="nucleotide sequence ID" value="NZ_CP023687.1"/>
</dbReference>
<dbReference type="GeneID" id="79792869"/>
<proteinExistence type="predicted"/>
<keyword evidence="2" id="KW-0238">DNA-binding</keyword>
<dbReference type="PANTHER" id="PTHR33164">
    <property type="entry name" value="TRANSCRIPTIONAL REGULATOR, MARR FAMILY"/>
    <property type="match status" value="1"/>
</dbReference>
<evidence type="ECO:0000256" key="3">
    <source>
        <dbReference type="ARBA" id="ARBA00023163"/>
    </source>
</evidence>
<keyword evidence="1" id="KW-0805">Transcription regulation</keyword>
<keyword evidence="7" id="KW-1185">Reference proteome</keyword>
<dbReference type="InterPro" id="IPR023187">
    <property type="entry name" value="Tscrpt_reg_MarR-type_CS"/>
</dbReference>
<gene>
    <name evidence="6" type="ORF">QRO08_14025</name>
</gene>
<dbReference type="InterPro" id="IPR036388">
    <property type="entry name" value="WH-like_DNA-bd_sf"/>
</dbReference>
<name>A0ABY9AJ55_PARCI</name>
<organism evidence="6 7">
    <name type="scientific">Paracidovorax citrulli</name>
    <name type="common">Acidovorax citrulli</name>
    <dbReference type="NCBI Taxonomy" id="80869"/>
    <lineage>
        <taxon>Bacteria</taxon>
        <taxon>Pseudomonadati</taxon>
        <taxon>Pseudomonadota</taxon>
        <taxon>Betaproteobacteria</taxon>
        <taxon>Burkholderiales</taxon>
        <taxon>Comamonadaceae</taxon>
        <taxon>Paracidovorax</taxon>
    </lineage>
</organism>
<dbReference type="PROSITE" id="PS50995">
    <property type="entry name" value="HTH_MARR_2"/>
    <property type="match status" value="1"/>
</dbReference>
<dbReference type="InterPro" id="IPR039422">
    <property type="entry name" value="MarR/SlyA-like"/>
</dbReference>
<protein>
    <submittedName>
        <fullName evidence="6">MarR family transcriptional regulator</fullName>
    </submittedName>
</protein>
<evidence type="ECO:0000313" key="6">
    <source>
        <dbReference type="EMBL" id="WIY46966.1"/>
    </source>
</evidence>
<dbReference type="SMART" id="SM00347">
    <property type="entry name" value="HTH_MARR"/>
    <property type="match status" value="1"/>
</dbReference>
<evidence type="ECO:0000313" key="7">
    <source>
        <dbReference type="Proteomes" id="UP001242732"/>
    </source>
</evidence>
<dbReference type="SUPFAM" id="SSF46785">
    <property type="entry name" value="Winged helix' DNA-binding domain"/>
    <property type="match status" value="1"/>
</dbReference>
<dbReference type="PROSITE" id="PS01117">
    <property type="entry name" value="HTH_MARR_1"/>
    <property type="match status" value="1"/>
</dbReference>
<dbReference type="InterPro" id="IPR000835">
    <property type="entry name" value="HTH_MarR-typ"/>
</dbReference>
<evidence type="ECO:0000256" key="4">
    <source>
        <dbReference type="SAM" id="MobiDB-lite"/>
    </source>
</evidence>
<sequence>MATRKQSFRLVQALGDEHIGLEARAQAGDHLDIKIWLRLLACSTQIEQQVRQWLRTRFDTTLPRFDYLAQLDRHPGGLRMNVLSRYLMVTGGNVTGLTDQLVKEGLVERTEDPEDRRSWRVRLTDKGRTDFAAMAAEHERWLSGLFDGLPAASKDALYEHLGLLRVHLVQRQVAAGADPAAQAPGEAAGLPDTPSKRSRKSLP</sequence>
<dbReference type="InterPro" id="IPR036390">
    <property type="entry name" value="WH_DNA-bd_sf"/>
</dbReference>
<accession>A0ABY9AJ55</accession>
<evidence type="ECO:0000259" key="5">
    <source>
        <dbReference type="PROSITE" id="PS50995"/>
    </source>
</evidence>
<dbReference type="EMBL" id="CP127363">
    <property type="protein sequence ID" value="WIY46966.1"/>
    <property type="molecule type" value="Genomic_DNA"/>
</dbReference>
<feature type="compositionally biased region" description="Low complexity" evidence="4">
    <location>
        <begin position="176"/>
        <end position="191"/>
    </location>
</feature>
<dbReference type="Gene3D" id="1.10.10.10">
    <property type="entry name" value="Winged helix-like DNA-binding domain superfamily/Winged helix DNA-binding domain"/>
    <property type="match status" value="1"/>
</dbReference>
<dbReference type="PANTHER" id="PTHR33164:SF43">
    <property type="entry name" value="HTH-TYPE TRANSCRIPTIONAL REPRESSOR YETL"/>
    <property type="match status" value="1"/>
</dbReference>
<dbReference type="Proteomes" id="UP001242732">
    <property type="component" value="Chromosome"/>
</dbReference>
<keyword evidence="3" id="KW-0804">Transcription</keyword>
<reference evidence="6 7" key="1">
    <citation type="submission" date="2023-06" db="EMBL/GenBank/DDBJ databases">
        <authorList>
            <person name="Ham H."/>
            <person name="Park D.S."/>
        </authorList>
    </citation>
    <scope>NUCLEOTIDE SEQUENCE [LARGE SCALE GENOMIC DNA]</scope>
    <source>
        <strain evidence="6 7">KACC 17005</strain>
    </source>
</reference>
<evidence type="ECO:0000256" key="2">
    <source>
        <dbReference type="ARBA" id="ARBA00023125"/>
    </source>
</evidence>
<dbReference type="PRINTS" id="PR00598">
    <property type="entry name" value="HTHMARR"/>
</dbReference>
<feature type="region of interest" description="Disordered" evidence="4">
    <location>
        <begin position="176"/>
        <end position="203"/>
    </location>
</feature>